<dbReference type="EMBL" id="QKKF02004716">
    <property type="protein sequence ID" value="RZF47155.1"/>
    <property type="molecule type" value="Genomic_DNA"/>
</dbReference>
<dbReference type="SMR" id="A0A482XM12"/>
<gene>
    <name evidence="1" type="ORF">LSTR_LSTR014438</name>
</gene>
<dbReference type="STRING" id="195883.A0A482XM12"/>
<dbReference type="InParanoid" id="A0A482XM12"/>
<name>A0A482XM12_LAOST</name>
<keyword evidence="2" id="KW-1185">Reference proteome</keyword>
<dbReference type="AlphaFoldDB" id="A0A482XM12"/>
<accession>A0A482XM12</accession>
<comment type="caution">
    <text evidence="1">The sequence shown here is derived from an EMBL/GenBank/DDBJ whole genome shotgun (WGS) entry which is preliminary data.</text>
</comment>
<organism evidence="1 2">
    <name type="scientific">Laodelphax striatellus</name>
    <name type="common">Small brown planthopper</name>
    <name type="synonym">Delphax striatella</name>
    <dbReference type="NCBI Taxonomy" id="195883"/>
    <lineage>
        <taxon>Eukaryota</taxon>
        <taxon>Metazoa</taxon>
        <taxon>Ecdysozoa</taxon>
        <taxon>Arthropoda</taxon>
        <taxon>Hexapoda</taxon>
        <taxon>Insecta</taxon>
        <taxon>Pterygota</taxon>
        <taxon>Neoptera</taxon>
        <taxon>Paraneoptera</taxon>
        <taxon>Hemiptera</taxon>
        <taxon>Auchenorrhyncha</taxon>
        <taxon>Fulgoroidea</taxon>
        <taxon>Delphacidae</taxon>
        <taxon>Criomorphinae</taxon>
        <taxon>Laodelphax</taxon>
    </lineage>
</organism>
<sequence>MDSNQEKERMTPEKAMEHHWIVNNNTEFALSKAKLKRYVIKKRWIKAANTIIALHRMGAKLERD</sequence>
<dbReference type="Proteomes" id="UP000291343">
    <property type="component" value="Unassembled WGS sequence"/>
</dbReference>
<evidence type="ECO:0000313" key="2">
    <source>
        <dbReference type="Proteomes" id="UP000291343"/>
    </source>
</evidence>
<evidence type="ECO:0000313" key="1">
    <source>
        <dbReference type="EMBL" id="RZF47155.1"/>
    </source>
</evidence>
<proteinExistence type="predicted"/>
<dbReference type="OrthoDB" id="6070751at2759"/>
<reference evidence="1 2" key="1">
    <citation type="journal article" date="2017" name="Gigascience">
        <title>Genome sequence of the small brown planthopper, Laodelphax striatellus.</title>
        <authorList>
            <person name="Zhu J."/>
            <person name="Jiang F."/>
            <person name="Wang X."/>
            <person name="Yang P."/>
            <person name="Bao Y."/>
            <person name="Zhao W."/>
            <person name="Wang W."/>
            <person name="Lu H."/>
            <person name="Wang Q."/>
            <person name="Cui N."/>
            <person name="Li J."/>
            <person name="Chen X."/>
            <person name="Luo L."/>
            <person name="Yu J."/>
            <person name="Kang L."/>
            <person name="Cui F."/>
        </authorList>
    </citation>
    <scope>NUCLEOTIDE SEQUENCE [LARGE SCALE GENOMIC DNA]</scope>
    <source>
        <strain evidence="1">Lst14</strain>
    </source>
</reference>
<protein>
    <submittedName>
        <fullName evidence="1">Uncharacterized protein</fullName>
    </submittedName>
</protein>